<protein>
    <recommendedName>
        <fullName evidence="2">DUF1023 domain-containing protein</fullName>
    </recommendedName>
</protein>
<dbReference type="Proteomes" id="UP000641932">
    <property type="component" value="Unassembled WGS sequence"/>
</dbReference>
<evidence type="ECO:0000259" key="2">
    <source>
        <dbReference type="Pfam" id="PF06259"/>
    </source>
</evidence>
<dbReference type="EMBL" id="BMMS01000001">
    <property type="protein sequence ID" value="GGO80518.1"/>
    <property type="molecule type" value="Genomic_DNA"/>
</dbReference>
<gene>
    <name evidence="3" type="ORF">GCM10012280_02620</name>
</gene>
<comment type="caution">
    <text evidence="3">The sequence shown here is derived from an EMBL/GenBank/DDBJ whole genome shotgun (WGS) entry which is preliminary data.</text>
</comment>
<reference evidence="3" key="2">
    <citation type="submission" date="2020-09" db="EMBL/GenBank/DDBJ databases">
        <authorList>
            <person name="Sun Q."/>
            <person name="Zhou Y."/>
        </authorList>
    </citation>
    <scope>NUCLEOTIDE SEQUENCE</scope>
    <source>
        <strain evidence="3">CGMCC 4.7201</strain>
    </source>
</reference>
<dbReference type="InterPro" id="IPR029058">
    <property type="entry name" value="AB_hydrolase_fold"/>
</dbReference>
<evidence type="ECO:0000313" key="4">
    <source>
        <dbReference type="Proteomes" id="UP000641932"/>
    </source>
</evidence>
<feature type="domain" description="DUF1023" evidence="2">
    <location>
        <begin position="190"/>
        <end position="364"/>
    </location>
</feature>
<dbReference type="AlphaFoldDB" id="A0A918DRY8"/>
<dbReference type="SUPFAM" id="SSF53474">
    <property type="entry name" value="alpha/beta-Hydrolases"/>
    <property type="match status" value="1"/>
</dbReference>
<feature type="region of interest" description="Disordered" evidence="1">
    <location>
        <begin position="1"/>
        <end position="24"/>
    </location>
</feature>
<accession>A0A918DRY8</accession>
<dbReference type="InterPro" id="IPR010427">
    <property type="entry name" value="DUF1023"/>
</dbReference>
<evidence type="ECO:0000256" key="1">
    <source>
        <dbReference type="SAM" id="MobiDB-lite"/>
    </source>
</evidence>
<reference evidence="3" key="1">
    <citation type="journal article" date="2014" name="Int. J. Syst. Evol. Microbiol.">
        <title>Complete genome sequence of Corynebacterium casei LMG S-19264T (=DSM 44701T), isolated from a smear-ripened cheese.</title>
        <authorList>
            <consortium name="US DOE Joint Genome Institute (JGI-PGF)"/>
            <person name="Walter F."/>
            <person name="Albersmeier A."/>
            <person name="Kalinowski J."/>
            <person name="Ruckert C."/>
        </authorList>
    </citation>
    <scope>NUCLEOTIDE SEQUENCE</scope>
    <source>
        <strain evidence="3">CGMCC 4.7201</strain>
    </source>
</reference>
<keyword evidence="4" id="KW-1185">Reference proteome</keyword>
<evidence type="ECO:0000313" key="3">
    <source>
        <dbReference type="EMBL" id="GGO80518.1"/>
    </source>
</evidence>
<name>A0A918DRY8_9ACTN</name>
<proteinExistence type="predicted"/>
<sequence length="430" mass="46229">MNVLNSLDEQLSGSSSQTDSPGTVSPRSVGWAWLRAVAQDVTSPGRALLALAVVFLLLATSGWTAQRHLGQAKDPRALALSAWLHGSVNAHRLPRPDAPPQTIAHFFATLTAHQRARLAHRYPLVVGNLNGAPATLRYRANRISIHRALKAERRRQHTALLNDAGRWESRRRVHRYLSLLHAGRQIFSFDPSGRGKAAEVFGNLNTADRVSVLVPGVDVDLLSFERTDKPRTAPVGMARSLYNSARRTDPKARIAMIAWADYRTPVGIGVDAATGTLASQGADRLEQLVAALPRKVSTSLFCHSYGSVVCGMAAAGLPKHKVSDIAVFGSPGMRVDRASDLHTDARVWAARDPSDWIEDVPHLEFAGLGHGADPVSPGFGARVVDADNAHGHAGYLEPGTASLRNFARLAVGKYWSVSCATGNTCTTGIV</sequence>
<dbReference type="Pfam" id="PF06259">
    <property type="entry name" value="Abhydrolase_8"/>
    <property type="match status" value="1"/>
</dbReference>
<organism evidence="3 4">
    <name type="scientific">Wenjunlia tyrosinilytica</name>
    <dbReference type="NCBI Taxonomy" id="1544741"/>
    <lineage>
        <taxon>Bacteria</taxon>
        <taxon>Bacillati</taxon>
        <taxon>Actinomycetota</taxon>
        <taxon>Actinomycetes</taxon>
        <taxon>Kitasatosporales</taxon>
        <taxon>Streptomycetaceae</taxon>
        <taxon>Wenjunlia</taxon>
    </lineage>
</organism>